<accession>A0A9W9T1M4</accession>
<name>A0A9W9T1M4_9EURO</name>
<feature type="transmembrane region" description="Helical" evidence="2">
    <location>
        <begin position="42"/>
        <end position="64"/>
    </location>
</feature>
<keyword evidence="2" id="KW-0812">Transmembrane</keyword>
<keyword evidence="2" id="KW-1133">Transmembrane helix</keyword>
<dbReference type="Proteomes" id="UP001150879">
    <property type="component" value="Unassembled WGS sequence"/>
</dbReference>
<dbReference type="OrthoDB" id="3687641at2759"/>
<evidence type="ECO:0000313" key="4">
    <source>
        <dbReference type="Proteomes" id="UP001150879"/>
    </source>
</evidence>
<protein>
    <submittedName>
        <fullName evidence="3">Uncharacterized protein</fullName>
    </submittedName>
</protein>
<dbReference type="PANTHER" id="PTHR33365">
    <property type="entry name" value="YALI0B05434P"/>
    <property type="match status" value="1"/>
</dbReference>
<dbReference type="AlphaFoldDB" id="A0A9W9T1M4"/>
<dbReference type="GO" id="GO:0043386">
    <property type="term" value="P:mycotoxin biosynthetic process"/>
    <property type="evidence" value="ECO:0007669"/>
    <property type="project" value="InterPro"/>
</dbReference>
<gene>
    <name evidence="3" type="ORF">N7472_002013</name>
</gene>
<reference evidence="3" key="2">
    <citation type="journal article" date="2023" name="IMA Fungus">
        <title>Comparative genomic study of the Penicillium genus elucidates a diverse pangenome and 15 lateral gene transfer events.</title>
        <authorList>
            <person name="Petersen C."/>
            <person name="Sorensen T."/>
            <person name="Nielsen M.R."/>
            <person name="Sondergaard T.E."/>
            <person name="Sorensen J.L."/>
            <person name="Fitzpatrick D.A."/>
            <person name="Frisvad J.C."/>
            <person name="Nielsen K.L."/>
        </authorList>
    </citation>
    <scope>NUCLEOTIDE SEQUENCE</scope>
    <source>
        <strain evidence="3">IBT 16849</strain>
    </source>
</reference>
<comment type="similarity">
    <text evidence="1">Belongs to the ustYa family.</text>
</comment>
<sequence length="287" mass="32427">MGMSSENKEECTGLLNDIDKTSQDPDIPANSSGSAKPYRRRFFILIPILILSLTANILTISIIFSNPKPYQPPSKYANLNLTHTEPYVLLTDYSSHNTTLADSLWHSINIDSGVVALPDSFAASHNLRTAQRFPWDTSKGIYILHGFHNLHCLKIIYISLFEFRTGQEQSRTWHHIAHCLDALRRQMLCDADDTPRATERRAEVVSGLGQHRVCRDWGELERWAKAHTACYKRPEKPGDEVGLKRYMHCPEGSGYVVDEGYVPTDEMLVGLPEESIAMAVTGEIQRE</sequence>
<dbReference type="InterPro" id="IPR021765">
    <property type="entry name" value="UstYa-like"/>
</dbReference>
<comment type="caution">
    <text evidence="3">The sequence shown here is derived from an EMBL/GenBank/DDBJ whole genome shotgun (WGS) entry which is preliminary data.</text>
</comment>
<dbReference type="EMBL" id="JAPQKP010000002">
    <property type="protein sequence ID" value="KAJ5205565.1"/>
    <property type="molecule type" value="Genomic_DNA"/>
</dbReference>
<evidence type="ECO:0000256" key="2">
    <source>
        <dbReference type="SAM" id="Phobius"/>
    </source>
</evidence>
<organism evidence="3 4">
    <name type="scientific">Penicillium cf. griseofulvum</name>
    <dbReference type="NCBI Taxonomy" id="2972120"/>
    <lineage>
        <taxon>Eukaryota</taxon>
        <taxon>Fungi</taxon>
        <taxon>Dikarya</taxon>
        <taxon>Ascomycota</taxon>
        <taxon>Pezizomycotina</taxon>
        <taxon>Eurotiomycetes</taxon>
        <taxon>Eurotiomycetidae</taxon>
        <taxon>Eurotiales</taxon>
        <taxon>Aspergillaceae</taxon>
        <taxon>Penicillium</taxon>
    </lineage>
</organism>
<reference evidence="3" key="1">
    <citation type="submission" date="2022-11" db="EMBL/GenBank/DDBJ databases">
        <authorList>
            <person name="Petersen C."/>
        </authorList>
    </citation>
    <scope>NUCLEOTIDE SEQUENCE</scope>
    <source>
        <strain evidence="3">IBT 16849</strain>
    </source>
</reference>
<keyword evidence="4" id="KW-1185">Reference proteome</keyword>
<proteinExistence type="inferred from homology"/>
<dbReference type="PANTHER" id="PTHR33365:SF6">
    <property type="entry name" value="OXIDASE USTYA"/>
    <property type="match status" value="1"/>
</dbReference>
<keyword evidence="2" id="KW-0472">Membrane</keyword>
<dbReference type="Pfam" id="PF11807">
    <property type="entry name" value="UstYa"/>
    <property type="match status" value="1"/>
</dbReference>
<evidence type="ECO:0000256" key="1">
    <source>
        <dbReference type="ARBA" id="ARBA00035112"/>
    </source>
</evidence>
<evidence type="ECO:0000313" key="3">
    <source>
        <dbReference type="EMBL" id="KAJ5205565.1"/>
    </source>
</evidence>